<name>A0A9N9MXL5_9CUCU</name>
<sequence>MEEETKTSALAVLASPSPNIPLEESLVTNEAFANTTLTNIFRFLNYKDLLNCSKVCPLWKQIAFQQTLWQHFTFYSCHRHVKQLFKSEYGQNIRNLYLLGHTDSLEMENVKRLIISYCHFDELKLISEINKEIKEFHVERLYLKNHEFELIGQIENLIHVNISTGISDSDRHKIVSDVGLKKLTKLQHLGLYLGLYATCDESFWENIVKMSTLKSLQLTASFYQEAPDPSWVAPLFGPKFLISNLQLLNKLEIHSMTYIHEYDVLKKIKLLANLKELVLDEVSVSKNGRSNFGSLLGQCQNLERLTISLTIPRDESPDIHDIEEILYIAALENSEIVKGVLSLNKTLKHFCWFLEYHEALDFITIYSRHKKDAVAFHSFRVITKNQVRTYVDTRGPGYITVPKLSKIFKKMLPDTQVEIWTPDESCNVYKHKRCYECYK</sequence>
<accession>A0A9N9MXL5</accession>
<dbReference type="InterPro" id="IPR036047">
    <property type="entry name" value="F-box-like_dom_sf"/>
</dbReference>
<dbReference type="SUPFAM" id="SSF52047">
    <property type="entry name" value="RNI-like"/>
    <property type="match status" value="1"/>
</dbReference>
<dbReference type="Pfam" id="PF12937">
    <property type="entry name" value="F-box-like"/>
    <property type="match status" value="1"/>
</dbReference>
<evidence type="ECO:0000259" key="1">
    <source>
        <dbReference type="SMART" id="SM00256"/>
    </source>
</evidence>
<protein>
    <recommendedName>
        <fullName evidence="1">F-box domain-containing protein</fullName>
    </recommendedName>
</protein>
<gene>
    <name evidence="2" type="ORF">CEUTPL_LOCUS12746</name>
</gene>
<keyword evidence="3" id="KW-1185">Reference proteome</keyword>
<dbReference type="OrthoDB" id="2095648at2759"/>
<dbReference type="SUPFAM" id="SSF81383">
    <property type="entry name" value="F-box domain"/>
    <property type="match status" value="1"/>
</dbReference>
<dbReference type="EMBL" id="OU892284">
    <property type="protein sequence ID" value="CAG9772333.1"/>
    <property type="molecule type" value="Genomic_DNA"/>
</dbReference>
<dbReference type="AlphaFoldDB" id="A0A9N9MXL5"/>
<dbReference type="Proteomes" id="UP001152799">
    <property type="component" value="Chromosome 8"/>
</dbReference>
<proteinExistence type="predicted"/>
<dbReference type="SMART" id="SM00256">
    <property type="entry name" value="FBOX"/>
    <property type="match status" value="1"/>
</dbReference>
<organism evidence="2 3">
    <name type="scientific">Ceutorhynchus assimilis</name>
    <name type="common">cabbage seed weevil</name>
    <dbReference type="NCBI Taxonomy" id="467358"/>
    <lineage>
        <taxon>Eukaryota</taxon>
        <taxon>Metazoa</taxon>
        <taxon>Ecdysozoa</taxon>
        <taxon>Arthropoda</taxon>
        <taxon>Hexapoda</taxon>
        <taxon>Insecta</taxon>
        <taxon>Pterygota</taxon>
        <taxon>Neoptera</taxon>
        <taxon>Endopterygota</taxon>
        <taxon>Coleoptera</taxon>
        <taxon>Polyphaga</taxon>
        <taxon>Cucujiformia</taxon>
        <taxon>Curculionidae</taxon>
        <taxon>Ceutorhynchinae</taxon>
        <taxon>Ceutorhynchus</taxon>
    </lineage>
</organism>
<evidence type="ECO:0000313" key="2">
    <source>
        <dbReference type="EMBL" id="CAG9772333.1"/>
    </source>
</evidence>
<evidence type="ECO:0000313" key="3">
    <source>
        <dbReference type="Proteomes" id="UP001152799"/>
    </source>
</evidence>
<dbReference type="Gene3D" id="3.80.10.10">
    <property type="entry name" value="Ribonuclease Inhibitor"/>
    <property type="match status" value="1"/>
</dbReference>
<dbReference type="InterPro" id="IPR001810">
    <property type="entry name" value="F-box_dom"/>
</dbReference>
<dbReference type="InterPro" id="IPR032675">
    <property type="entry name" value="LRR_dom_sf"/>
</dbReference>
<feature type="domain" description="F-box" evidence="1">
    <location>
        <begin position="32"/>
        <end position="72"/>
    </location>
</feature>
<reference evidence="2" key="1">
    <citation type="submission" date="2022-01" db="EMBL/GenBank/DDBJ databases">
        <authorList>
            <person name="King R."/>
        </authorList>
    </citation>
    <scope>NUCLEOTIDE SEQUENCE</scope>
</reference>